<evidence type="ECO:0000256" key="4">
    <source>
        <dbReference type="ARBA" id="ARBA00022660"/>
    </source>
</evidence>
<evidence type="ECO:0000259" key="13">
    <source>
        <dbReference type="Pfam" id="PF02320"/>
    </source>
</evidence>
<keyword evidence="7" id="KW-0496">Mitochondrion</keyword>
<dbReference type="AlphaFoldDB" id="A0A6A6TGA6"/>
<dbReference type="OrthoDB" id="1476984at2759"/>
<reference evidence="14" key="1">
    <citation type="journal article" date="2020" name="Stud. Mycol.">
        <title>101 Dothideomycetes genomes: a test case for predicting lifestyles and emergence of pathogens.</title>
        <authorList>
            <person name="Haridas S."/>
            <person name="Albert R."/>
            <person name="Binder M."/>
            <person name="Bloem J."/>
            <person name="Labutti K."/>
            <person name="Salamov A."/>
            <person name="Andreopoulos B."/>
            <person name="Baker S."/>
            <person name="Barry K."/>
            <person name="Bills G."/>
            <person name="Bluhm B."/>
            <person name="Cannon C."/>
            <person name="Castanera R."/>
            <person name="Culley D."/>
            <person name="Daum C."/>
            <person name="Ezra D."/>
            <person name="Gonzalez J."/>
            <person name="Henrissat B."/>
            <person name="Kuo A."/>
            <person name="Liang C."/>
            <person name="Lipzen A."/>
            <person name="Lutzoni F."/>
            <person name="Magnuson J."/>
            <person name="Mondo S."/>
            <person name="Nolan M."/>
            <person name="Ohm R."/>
            <person name="Pangilinan J."/>
            <person name="Park H.-J."/>
            <person name="Ramirez L."/>
            <person name="Alfaro M."/>
            <person name="Sun H."/>
            <person name="Tritt A."/>
            <person name="Yoshinaga Y."/>
            <person name="Zwiers L.-H."/>
            <person name="Turgeon B."/>
            <person name="Goodwin S."/>
            <person name="Spatafora J."/>
            <person name="Crous P."/>
            <person name="Grigoriev I."/>
        </authorList>
    </citation>
    <scope>NUCLEOTIDE SEQUENCE</scope>
    <source>
        <strain evidence="14">CBS 122681</strain>
    </source>
</reference>
<feature type="binding site" evidence="11">
    <location>
        <begin position="54"/>
        <end position="57"/>
    </location>
    <ligand>
        <name>substrate</name>
    </ligand>
</feature>
<protein>
    <recommendedName>
        <fullName evidence="9">Cytochrome b-c1 complex subunit 6, mitochondrial</fullName>
    </recommendedName>
    <alternativeName>
        <fullName evidence="10">Complex III subunit 6</fullName>
    </alternativeName>
</protein>
<evidence type="ECO:0000256" key="8">
    <source>
        <dbReference type="ARBA" id="ARBA00023136"/>
    </source>
</evidence>
<dbReference type="CDD" id="cd16841">
    <property type="entry name" value="RraA_family"/>
    <property type="match status" value="1"/>
</dbReference>
<dbReference type="InterPro" id="IPR023184">
    <property type="entry name" value="Ubol_cytC_Rdtase_hinge_dom"/>
</dbReference>
<dbReference type="Pfam" id="PF03737">
    <property type="entry name" value="RraA-like"/>
    <property type="match status" value="1"/>
</dbReference>
<sequence>MLPKPTPSFPSPSPTPSDAPPSNVQPGVPYSDLAEPDTIAIISQPSGQSCAVVGGIMAARMRHLGVRGVIVDGRVRDLDTLRGIAHDVPIWAKGTSVVGAGAQTRFHAKDVEVCIGEVRVRAGDVVMIDGEERGAVVVPRERVEEVLGLVGGLVGADERVMRDVEGGGSVATQLRTMGITDFFSAAWDTFSQPSPDAEAPPQGGSSTESPASGDPEESKEEEDVNKADAKGDEDSDEQGHKPSVKPSDEEKDEGGDDEEGGDEGGEEEEEEEEETVDPKEQLEEDCKKSKDCSPAKHHYDECAERVTGQIESDGKAKEDCVEEFFHLAHCATQCAAPKLWSELK</sequence>
<dbReference type="Gene3D" id="3.50.30.40">
    <property type="entry name" value="Ribonuclease E inhibitor RraA/RraA-like"/>
    <property type="match status" value="1"/>
</dbReference>
<feature type="compositionally biased region" description="Pro residues" evidence="12">
    <location>
        <begin position="1"/>
        <end position="19"/>
    </location>
</feature>
<dbReference type="GO" id="GO:0008948">
    <property type="term" value="F:oxaloacetate decarboxylase activity"/>
    <property type="evidence" value="ECO:0007669"/>
    <property type="project" value="TreeGrafter"/>
</dbReference>
<evidence type="ECO:0000256" key="6">
    <source>
        <dbReference type="ARBA" id="ARBA00022982"/>
    </source>
</evidence>
<keyword evidence="4" id="KW-0679">Respiratory chain</keyword>
<evidence type="ECO:0000256" key="9">
    <source>
        <dbReference type="ARBA" id="ARBA00044155"/>
    </source>
</evidence>
<accession>A0A6A6TGA6</accession>
<gene>
    <name evidence="14" type="ORF">K491DRAFT_703191</name>
</gene>
<feature type="binding site" evidence="11">
    <location>
        <position position="77"/>
    </location>
    <ligand>
        <name>Mg(2+)</name>
        <dbReference type="ChEBI" id="CHEBI:18420"/>
    </ligand>
</feature>
<dbReference type="Gene3D" id="1.10.287.20">
    <property type="entry name" value="Ubiquinol-cytochrome C reductase hinge domain"/>
    <property type="match status" value="1"/>
</dbReference>
<dbReference type="Proteomes" id="UP000799324">
    <property type="component" value="Unassembled WGS sequence"/>
</dbReference>
<evidence type="ECO:0000256" key="12">
    <source>
        <dbReference type="SAM" id="MobiDB-lite"/>
    </source>
</evidence>
<dbReference type="EMBL" id="MU004320">
    <property type="protein sequence ID" value="KAF2657943.1"/>
    <property type="molecule type" value="Genomic_DNA"/>
</dbReference>
<dbReference type="InterPro" id="IPR005493">
    <property type="entry name" value="RraA/RraA-like"/>
</dbReference>
<keyword evidence="11" id="KW-0479">Metal-binding</keyword>
<dbReference type="GO" id="GO:0046872">
    <property type="term" value="F:metal ion binding"/>
    <property type="evidence" value="ECO:0007669"/>
    <property type="project" value="UniProtKB-KW"/>
</dbReference>
<evidence type="ECO:0000256" key="10">
    <source>
        <dbReference type="ARBA" id="ARBA00044246"/>
    </source>
</evidence>
<keyword evidence="15" id="KW-1185">Reference proteome</keyword>
<organism evidence="14 15">
    <name type="scientific">Lophiostoma macrostomum CBS 122681</name>
    <dbReference type="NCBI Taxonomy" id="1314788"/>
    <lineage>
        <taxon>Eukaryota</taxon>
        <taxon>Fungi</taxon>
        <taxon>Dikarya</taxon>
        <taxon>Ascomycota</taxon>
        <taxon>Pezizomycotina</taxon>
        <taxon>Dothideomycetes</taxon>
        <taxon>Pleosporomycetidae</taxon>
        <taxon>Pleosporales</taxon>
        <taxon>Lophiostomataceae</taxon>
        <taxon>Lophiostoma</taxon>
    </lineage>
</organism>
<evidence type="ECO:0000313" key="15">
    <source>
        <dbReference type="Proteomes" id="UP000799324"/>
    </source>
</evidence>
<proteinExistence type="inferred from homology"/>
<keyword evidence="3" id="KW-0813">Transport</keyword>
<evidence type="ECO:0000256" key="2">
    <source>
        <dbReference type="ARBA" id="ARBA00006498"/>
    </source>
</evidence>
<feature type="binding site" evidence="11">
    <location>
        <position position="76"/>
    </location>
    <ligand>
        <name>substrate</name>
    </ligand>
</feature>
<dbReference type="SUPFAM" id="SSF81531">
    <property type="entry name" value="Non-heme 11 kDa protein of cytochrome bc1 complex (Ubiquinol-cytochrome c reductase)"/>
    <property type="match status" value="1"/>
</dbReference>
<evidence type="ECO:0000256" key="3">
    <source>
        <dbReference type="ARBA" id="ARBA00022448"/>
    </source>
</evidence>
<keyword evidence="6" id="KW-0249">Electron transport</keyword>
<dbReference type="PANTHER" id="PTHR33254:SF4">
    <property type="entry name" value="4-HYDROXY-4-METHYL-2-OXOGLUTARATE ALDOLASE 3-RELATED"/>
    <property type="match status" value="1"/>
</dbReference>
<dbReference type="InterPro" id="IPR036811">
    <property type="entry name" value="Ubol_cytC_Rdtase_hinge_dom_sf"/>
</dbReference>
<feature type="compositionally biased region" description="Basic and acidic residues" evidence="12">
    <location>
        <begin position="224"/>
        <end position="240"/>
    </location>
</feature>
<feature type="domain" description="Ubiquinol-cytochrome C reductase hinge" evidence="13">
    <location>
        <begin position="277"/>
        <end position="344"/>
    </location>
</feature>
<keyword evidence="11" id="KW-0460">Magnesium</keyword>
<evidence type="ECO:0000313" key="14">
    <source>
        <dbReference type="EMBL" id="KAF2657943.1"/>
    </source>
</evidence>
<dbReference type="GO" id="GO:0005743">
    <property type="term" value="C:mitochondrial inner membrane"/>
    <property type="evidence" value="ECO:0007669"/>
    <property type="project" value="UniProtKB-SubCell"/>
</dbReference>
<name>A0A6A6TGA6_9PLEO</name>
<feature type="compositionally biased region" description="Acidic residues" evidence="12">
    <location>
        <begin position="214"/>
        <end position="223"/>
    </location>
</feature>
<dbReference type="FunFam" id="1.10.287.20:FF:000003">
    <property type="entry name" value="Cytochrome b-c1 complex subunit 6"/>
    <property type="match status" value="1"/>
</dbReference>
<feature type="region of interest" description="Disordered" evidence="12">
    <location>
        <begin position="1"/>
        <end position="30"/>
    </location>
</feature>
<dbReference type="SUPFAM" id="SSF89562">
    <property type="entry name" value="RraA-like"/>
    <property type="match status" value="1"/>
</dbReference>
<dbReference type="InterPro" id="IPR036704">
    <property type="entry name" value="RraA/RraA-like_sf"/>
</dbReference>
<feature type="compositionally biased region" description="Acidic residues" evidence="12">
    <location>
        <begin position="249"/>
        <end position="275"/>
    </location>
</feature>
<keyword evidence="8" id="KW-0472">Membrane</keyword>
<feature type="region of interest" description="Disordered" evidence="12">
    <location>
        <begin position="189"/>
        <end position="301"/>
    </location>
</feature>
<comment type="cofactor">
    <cofactor evidence="11">
        <name>Mg(2+)</name>
        <dbReference type="ChEBI" id="CHEBI:18420"/>
    </cofactor>
</comment>
<evidence type="ECO:0000256" key="5">
    <source>
        <dbReference type="ARBA" id="ARBA00022792"/>
    </source>
</evidence>
<dbReference type="GO" id="GO:0047443">
    <property type="term" value="F:4-hydroxy-4-methyl-2-oxoglutarate aldolase activity"/>
    <property type="evidence" value="ECO:0007669"/>
    <property type="project" value="TreeGrafter"/>
</dbReference>
<comment type="subcellular location">
    <subcellularLocation>
        <location evidence="1">Mitochondrion inner membrane</location>
        <topology evidence="1">Peripheral membrane protein</topology>
        <orientation evidence="1">Intermembrane side</orientation>
    </subcellularLocation>
</comment>
<evidence type="ECO:0000256" key="1">
    <source>
        <dbReference type="ARBA" id="ARBA00004137"/>
    </source>
</evidence>
<keyword evidence="5" id="KW-0999">Mitochondrion inner membrane</keyword>
<evidence type="ECO:0000256" key="7">
    <source>
        <dbReference type="ARBA" id="ARBA00023128"/>
    </source>
</evidence>
<dbReference type="PANTHER" id="PTHR33254">
    <property type="entry name" value="4-HYDROXY-4-METHYL-2-OXOGLUTARATE ALDOLASE 3-RELATED"/>
    <property type="match status" value="1"/>
</dbReference>
<evidence type="ECO:0000256" key="11">
    <source>
        <dbReference type="PIRSR" id="PIRSR605493-1"/>
    </source>
</evidence>
<dbReference type="Pfam" id="PF02320">
    <property type="entry name" value="UCR_hinge"/>
    <property type="match status" value="1"/>
</dbReference>
<feature type="compositionally biased region" description="Basic and acidic residues" evidence="12">
    <location>
        <begin position="276"/>
        <end position="301"/>
    </location>
</feature>
<comment type="similarity">
    <text evidence="2">Belongs to the UQCRH/QCR6 family.</text>
</comment>